<dbReference type="Proteomes" id="UP000092691">
    <property type="component" value="Plasmid unnamed4"/>
</dbReference>
<proteinExistence type="predicted"/>
<gene>
    <name evidence="1" type="ORF">BA011_36830</name>
</gene>
<dbReference type="AlphaFoldDB" id="A0A1B1CPG6"/>
<organism evidence="1 2">
    <name type="scientific">Rhizobium leguminosarum</name>
    <dbReference type="NCBI Taxonomy" id="384"/>
    <lineage>
        <taxon>Bacteria</taxon>
        <taxon>Pseudomonadati</taxon>
        <taxon>Pseudomonadota</taxon>
        <taxon>Alphaproteobacteria</taxon>
        <taxon>Hyphomicrobiales</taxon>
        <taxon>Rhizobiaceae</taxon>
        <taxon>Rhizobium/Agrobacterium group</taxon>
        <taxon>Rhizobium</taxon>
    </lineage>
</organism>
<keyword evidence="1" id="KW-0614">Plasmid</keyword>
<reference evidence="1 2" key="1">
    <citation type="submission" date="2016-06" db="EMBL/GenBank/DDBJ databases">
        <title>Microsymbionts genomes from the relict species Vavilovia formosa.</title>
        <authorList>
            <person name="Chirak E."/>
            <person name="Kimeklis A."/>
            <person name="Andronov E."/>
        </authorList>
    </citation>
    <scope>NUCLEOTIDE SEQUENCE [LARGE SCALE GENOMIC DNA]</scope>
    <source>
        <strain evidence="1 2">Vaf10</strain>
        <plasmid evidence="2">Plasmid unnamed4</plasmid>
    </source>
</reference>
<geneLocation type="plasmid" evidence="1 2">
    <name>unnamed4</name>
</geneLocation>
<evidence type="ECO:0000313" key="2">
    <source>
        <dbReference type="Proteomes" id="UP000092691"/>
    </source>
</evidence>
<sequence>MKKPSLVAPLAHLVAEAFVRKRLPIFGDEKCHLARWNSIELHGEIRKDRNVDLYPARPARLSWPDANPSIFQVLPAQDRGVGKAESGEHKHGQRAARRRARHMRCFELLDLLQRPGVPSVARLEPLYPVAGIDLRFADFDCPSE</sequence>
<dbReference type="EMBL" id="CP016292">
    <property type="protein sequence ID" value="ANP91657.1"/>
    <property type="molecule type" value="Genomic_DNA"/>
</dbReference>
<accession>A0A1B1CPG6</accession>
<protein>
    <submittedName>
        <fullName evidence="1">Uncharacterized protein</fullName>
    </submittedName>
</protein>
<evidence type="ECO:0000313" key="1">
    <source>
        <dbReference type="EMBL" id="ANP91657.1"/>
    </source>
</evidence>
<name>A0A1B1CPG6_RHILE</name>